<dbReference type="RefSeq" id="WP_062129093.1">
    <property type="nucleotide sequence ID" value="NZ_LRBG01000012.1"/>
</dbReference>
<comment type="caution">
    <text evidence="1">The sequence shown here is derived from an EMBL/GenBank/DDBJ whole genome shotgun (WGS) entry which is preliminary data.</text>
</comment>
<protein>
    <submittedName>
        <fullName evidence="1">Uncharacterized protein</fullName>
    </submittedName>
</protein>
<name>A0A149PQY0_9BURK</name>
<sequence>MDNGLLLFPVAALHVEAADEPLWFRRALNSHAAVISDFGDVTDVLERLPESWCVVPDAQLEGLHDDEDITSADPRFNGELPRHHFAVIRHTDRRINVALLLINAAEAVLLPTRLFGSRNQFEACVPGLEQALCKETGWDD</sequence>
<evidence type="ECO:0000313" key="2">
    <source>
        <dbReference type="Proteomes" id="UP000075613"/>
    </source>
</evidence>
<dbReference type="STRING" id="1399968.CI15_15040"/>
<proteinExistence type="predicted"/>
<reference evidence="1 2" key="1">
    <citation type="journal article" date="2015" name="Int. J. Syst. Evol. Microbiol.">
        <title>Burkholderia monticola sp. nov., isolated from mountain soil.</title>
        <authorList>
            <person name="Baek I."/>
            <person name="Seo B."/>
            <person name="Lee I."/>
            <person name="Yi H."/>
            <person name="Chun J."/>
        </authorList>
    </citation>
    <scope>NUCLEOTIDE SEQUENCE [LARGE SCALE GENOMIC DNA]</scope>
    <source>
        <strain evidence="1 2">JC2948</strain>
    </source>
</reference>
<organism evidence="1 2">
    <name type="scientific">Paraburkholderia monticola</name>
    <dbReference type="NCBI Taxonomy" id="1399968"/>
    <lineage>
        <taxon>Bacteria</taxon>
        <taxon>Pseudomonadati</taxon>
        <taxon>Pseudomonadota</taxon>
        <taxon>Betaproteobacteria</taxon>
        <taxon>Burkholderiales</taxon>
        <taxon>Burkholderiaceae</taxon>
        <taxon>Paraburkholderia</taxon>
    </lineage>
</organism>
<dbReference type="AlphaFoldDB" id="A0A149PQY0"/>
<evidence type="ECO:0000313" key="1">
    <source>
        <dbReference type="EMBL" id="KXU87461.1"/>
    </source>
</evidence>
<keyword evidence="2" id="KW-1185">Reference proteome</keyword>
<accession>A0A149PQY0</accession>
<dbReference type="EMBL" id="LRBG01000012">
    <property type="protein sequence ID" value="KXU87461.1"/>
    <property type="molecule type" value="Genomic_DNA"/>
</dbReference>
<gene>
    <name evidence="1" type="ORF">CI15_15040</name>
</gene>
<dbReference type="Proteomes" id="UP000075613">
    <property type="component" value="Unassembled WGS sequence"/>
</dbReference>
<dbReference type="OrthoDB" id="9095255at2"/>